<gene>
    <name evidence="6" type="ORF">QOZ88_12885</name>
</gene>
<dbReference type="PANTHER" id="PTHR38439">
    <property type="entry name" value="AURACYANIN-B"/>
    <property type="match status" value="1"/>
</dbReference>
<evidence type="ECO:0000313" key="6">
    <source>
        <dbReference type="EMBL" id="MDP5183533.1"/>
    </source>
</evidence>
<proteinExistence type="predicted"/>
<name>A0ABT9ID73_9ACTN</name>
<evidence type="ECO:0000256" key="2">
    <source>
        <dbReference type="ARBA" id="ARBA00023008"/>
    </source>
</evidence>
<feature type="compositionally biased region" description="Acidic residues" evidence="3">
    <location>
        <begin position="56"/>
        <end position="69"/>
    </location>
</feature>
<keyword evidence="7" id="KW-1185">Reference proteome</keyword>
<dbReference type="Pfam" id="PF13473">
    <property type="entry name" value="Cupredoxin_1"/>
    <property type="match status" value="1"/>
</dbReference>
<dbReference type="InterPro" id="IPR028096">
    <property type="entry name" value="EfeO_Cupredoxin"/>
</dbReference>
<feature type="domain" description="EfeO-type cupredoxin-like" evidence="5">
    <location>
        <begin position="64"/>
        <end position="149"/>
    </location>
</feature>
<reference evidence="7" key="1">
    <citation type="submission" date="2023-05" db="EMBL/GenBank/DDBJ databases">
        <title>Draft genome of Pseudofrankia sp. BMG5.37.</title>
        <authorList>
            <person name="Gtari M."/>
            <person name="Ghodhbane F."/>
            <person name="Sbissi I."/>
        </authorList>
    </citation>
    <scope>NUCLEOTIDE SEQUENCE [LARGE SCALE GENOMIC DNA]</scope>
    <source>
        <strain evidence="7">BMG 814</strain>
    </source>
</reference>
<dbReference type="InterPro" id="IPR008972">
    <property type="entry name" value="Cupredoxin"/>
</dbReference>
<dbReference type="EMBL" id="JASNFN010000013">
    <property type="protein sequence ID" value="MDP5183533.1"/>
    <property type="molecule type" value="Genomic_DNA"/>
</dbReference>
<evidence type="ECO:0000313" key="7">
    <source>
        <dbReference type="Proteomes" id="UP001233673"/>
    </source>
</evidence>
<protein>
    <submittedName>
        <fullName evidence="6">Plastocyanin/azurin family copper-binding protein</fullName>
    </submittedName>
</protein>
<dbReference type="PANTHER" id="PTHR38439:SF3">
    <property type="entry name" value="COPPER-RESISTANT CUPROPROTEIN COPI"/>
    <property type="match status" value="1"/>
</dbReference>
<feature type="chain" id="PRO_5045134169" evidence="4">
    <location>
        <begin position="26"/>
        <end position="161"/>
    </location>
</feature>
<dbReference type="Proteomes" id="UP001233673">
    <property type="component" value="Unassembled WGS sequence"/>
</dbReference>
<feature type="signal peptide" evidence="4">
    <location>
        <begin position="1"/>
        <end position="25"/>
    </location>
</feature>
<dbReference type="InterPro" id="IPR050845">
    <property type="entry name" value="Cu-binding_ET"/>
</dbReference>
<organism evidence="6 7">
    <name type="scientific">Blastococcus carthaginiensis</name>
    <dbReference type="NCBI Taxonomy" id="3050034"/>
    <lineage>
        <taxon>Bacteria</taxon>
        <taxon>Bacillati</taxon>
        <taxon>Actinomycetota</taxon>
        <taxon>Actinomycetes</taxon>
        <taxon>Geodermatophilales</taxon>
        <taxon>Geodermatophilaceae</taxon>
        <taxon>Blastococcus</taxon>
    </lineage>
</organism>
<feature type="compositionally biased region" description="Low complexity" evidence="3">
    <location>
        <begin position="26"/>
        <end position="55"/>
    </location>
</feature>
<evidence type="ECO:0000259" key="5">
    <source>
        <dbReference type="Pfam" id="PF13473"/>
    </source>
</evidence>
<keyword evidence="2" id="KW-0186">Copper</keyword>
<sequence length="161" mass="16720">MTNSRTQHRRAAAALACAAALTLSACGGSDDDAGTATGGTTPTVEEDAPPTSAETTETETTETETDEAGAQEVTIAAVDFDYELPTTEFSAGELTIELVNEGEASHNIVVEQDGEDIASTDVINSGETATLTVDLEPGEYVFYCSVANHRALGMEVQVTVI</sequence>
<evidence type="ECO:0000256" key="1">
    <source>
        <dbReference type="ARBA" id="ARBA00022723"/>
    </source>
</evidence>
<keyword evidence="1" id="KW-0479">Metal-binding</keyword>
<feature type="region of interest" description="Disordered" evidence="3">
    <location>
        <begin position="26"/>
        <end position="71"/>
    </location>
</feature>
<dbReference type="RefSeq" id="WP_306000156.1">
    <property type="nucleotide sequence ID" value="NZ_JASNFN010000013.1"/>
</dbReference>
<dbReference type="SUPFAM" id="SSF49503">
    <property type="entry name" value="Cupredoxins"/>
    <property type="match status" value="1"/>
</dbReference>
<evidence type="ECO:0000256" key="4">
    <source>
        <dbReference type="SAM" id="SignalP"/>
    </source>
</evidence>
<accession>A0ABT9ID73</accession>
<dbReference type="Gene3D" id="2.60.40.420">
    <property type="entry name" value="Cupredoxins - blue copper proteins"/>
    <property type="match status" value="1"/>
</dbReference>
<keyword evidence="4" id="KW-0732">Signal</keyword>
<dbReference type="PROSITE" id="PS51257">
    <property type="entry name" value="PROKAR_LIPOPROTEIN"/>
    <property type="match status" value="1"/>
</dbReference>
<comment type="caution">
    <text evidence="6">The sequence shown here is derived from an EMBL/GenBank/DDBJ whole genome shotgun (WGS) entry which is preliminary data.</text>
</comment>
<evidence type="ECO:0000256" key="3">
    <source>
        <dbReference type="SAM" id="MobiDB-lite"/>
    </source>
</evidence>